<feature type="compositionally biased region" description="Basic and acidic residues" evidence="1">
    <location>
        <begin position="201"/>
        <end position="211"/>
    </location>
</feature>
<dbReference type="AlphaFoldDB" id="M1D915"/>
<organism evidence="2 3">
    <name type="scientific">Solanum tuberosum</name>
    <name type="common">Potato</name>
    <dbReference type="NCBI Taxonomy" id="4113"/>
    <lineage>
        <taxon>Eukaryota</taxon>
        <taxon>Viridiplantae</taxon>
        <taxon>Streptophyta</taxon>
        <taxon>Embryophyta</taxon>
        <taxon>Tracheophyta</taxon>
        <taxon>Spermatophyta</taxon>
        <taxon>Magnoliopsida</taxon>
        <taxon>eudicotyledons</taxon>
        <taxon>Gunneridae</taxon>
        <taxon>Pentapetalae</taxon>
        <taxon>asterids</taxon>
        <taxon>lamiids</taxon>
        <taxon>Solanales</taxon>
        <taxon>Solanaceae</taxon>
        <taxon>Solanoideae</taxon>
        <taxon>Solaneae</taxon>
        <taxon>Solanum</taxon>
    </lineage>
</organism>
<dbReference type="EnsemblPlants" id="PGSC0003DMT400085230">
    <property type="protein sequence ID" value="PGSC0003DMT400085230"/>
    <property type="gene ID" value="PGSC0003DMG400034801"/>
</dbReference>
<keyword evidence="3" id="KW-1185">Reference proteome</keyword>
<dbReference type="InParanoid" id="M1D915"/>
<reference evidence="2" key="2">
    <citation type="submission" date="2015-06" db="UniProtKB">
        <authorList>
            <consortium name="EnsemblPlants"/>
        </authorList>
    </citation>
    <scope>IDENTIFICATION</scope>
    <source>
        <strain evidence="2">DM1-3 516 R44</strain>
    </source>
</reference>
<proteinExistence type="predicted"/>
<name>M1D915_SOLTU</name>
<feature type="compositionally biased region" description="Polar residues" evidence="1">
    <location>
        <begin position="161"/>
        <end position="173"/>
    </location>
</feature>
<accession>M1D915</accession>
<evidence type="ECO:0000313" key="2">
    <source>
        <dbReference type="EnsemblPlants" id="PGSC0003DMT400085230"/>
    </source>
</evidence>
<dbReference type="PaxDb" id="4113-PGSC0003DMT400085230"/>
<evidence type="ECO:0000256" key="1">
    <source>
        <dbReference type="SAM" id="MobiDB-lite"/>
    </source>
</evidence>
<dbReference type="Gramene" id="PGSC0003DMT400085230">
    <property type="protein sequence ID" value="PGSC0003DMT400085230"/>
    <property type="gene ID" value="PGSC0003DMG400034801"/>
</dbReference>
<feature type="region of interest" description="Disordered" evidence="1">
    <location>
        <begin position="192"/>
        <end position="217"/>
    </location>
</feature>
<protein>
    <submittedName>
        <fullName evidence="2">Uncharacterized protein</fullName>
    </submittedName>
</protein>
<evidence type="ECO:0000313" key="3">
    <source>
        <dbReference type="Proteomes" id="UP000011115"/>
    </source>
</evidence>
<reference evidence="3" key="1">
    <citation type="journal article" date="2011" name="Nature">
        <title>Genome sequence and analysis of the tuber crop potato.</title>
        <authorList>
            <consortium name="The Potato Genome Sequencing Consortium"/>
        </authorList>
    </citation>
    <scope>NUCLEOTIDE SEQUENCE [LARGE SCALE GENOMIC DNA]</scope>
    <source>
        <strain evidence="3">cv. DM1-3 516 R44</strain>
    </source>
</reference>
<dbReference type="HOGENOM" id="CLU_1274197_0_0_1"/>
<feature type="region of interest" description="Disordered" evidence="1">
    <location>
        <begin position="133"/>
        <end position="173"/>
    </location>
</feature>
<sequence length="217" mass="24329">MRPFLPQSISTHIHNEIQCLDLTNTWDKPWMLNGSDFPTNQPHPRGGGLLGCPTINVVIRVLEVPNDAYEAKMKGMDMRWLQDSLVVEDFRGEGIQLNMRWAEVLENNIYLEVKNDDSLNPLLVRKWSSRDRKKRKIGEAQSNQTSAGLGEVDDSDAENDTPPSQTQHPLSSSCLKDNFAAIRRFMGAFTAEATTPLPSTREARCGDEEPHPGPVTC</sequence>
<dbReference type="Proteomes" id="UP000011115">
    <property type="component" value="Unassembled WGS sequence"/>
</dbReference>